<name>A0A4V2UIJ0_PAULE</name>
<dbReference type="Pfam" id="PF00005">
    <property type="entry name" value="ABC_tran"/>
    <property type="match status" value="1"/>
</dbReference>
<dbReference type="AlphaFoldDB" id="A0A4V2UIJ0"/>
<dbReference type="Proteomes" id="UP000295382">
    <property type="component" value="Unassembled WGS sequence"/>
</dbReference>
<feature type="domain" description="ABC transporter" evidence="5">
    <location>
        <begin position="2"/>
        <end position="232"/>
    </location>
</feature>
<keyword evidence="7" id="KW-1185">Reference proteome</keyword>
<dbReference type="RefSeq" id="WP_132259163.1">
    <property type="nucleotide sequence ID" value="NZ_SLZQ01000007.1"/>
</dbReference>
<evidence type="ECO:0000313" key="7">
    <source>
        <dbReference type="Proteomes" id="UP000295382"/>
    </source>
</evidence>
<dbReference type="PANTHER" id="PTHR43582">
    <property type="entry name" value="LINEARMYCIN RESISTANCE ATP-BINDING PROTEIN LNRL"/>
    <property type="match status" value="1"/>
</dbReference>
<sequence length="301" mass="32890">MLSLRDLRFTYPNAARAALAGVSFNVNRGEIVGLLGPNGAGKTTLISHLAGMLPMQHGEIRVGNDSLAQARKKRPSCIAIAPQEYAFYPTLTVRENLQCFGAVSSSSNLKPRIERASAFAQLEQFNRQQARTLSGGLKRRLNLAIATLAEPDYILLDEPTVGVDPQSRAFLLDAVRQLAQEGVGIIYTSHYMEEVEALADRVVIIDHGAVLRHGTLDELLSQGHPVLKFLQAGLTEQAVSDILQPFGTMQSPHQLLLRAGSTPSQALNALELAGAQITHAEFGRFNLEQLFMQLTQRSLRD</sequence>
<evidence type="ECO:0000256" key="3">
    <source>
        <dbReference type="ARBA" id="ARBA00022741"/>
    </source>
</evidence>
<keyword evidence="3" id="KW-0547">Nucleotide-binding</keyword>
<dbReference type="CDD" id="cd03230">
    <property type="entry name" value="ABC_DR_subfamily_A"/>
    <property type="match status" value="1"/>
</dbReference>
<dbReference type="InterPro" id="IPR003439">
    <property type="entry name" value="ABC_transporter-like_ATP-bd"/>
</dbReference>
<dbReference type="OrthoDB" id="9804819at2"/>
<dbReference type="PROSITE" id="PS50893">
    <property type="entry name" value="ABC_TRANSPORTER_2"/>
    <property type="match status" value="1"/>
</dbReference>
<gene>
    <name evidence="6" type="ORF">EDC30_107157</name>
</gene>
<dbReference type="InterPro" id="IPR003593">
    <property type="entry name" value="AAA+_ATPase"/>
</dbReference>
<accession>A0A4V2UIJ0</accession>
<protein>
    <submittedName>
        <fullName evidence="6">ABC-2 type transport system ATP-binding protein</fullName>
    </submittedName>
</protein>
<keyword evidence="4 6" id="KW-0067">ATP-binding</keyword>
<proteinExistence type="predicted"/>
<comment type="caution">
    <text evidence="6">The sequence shown here is derived from an EMBL/GenBank/DDBJ whole genome shotgun (WGS) entry which is preliminary data.</text>
</comment>
<dbReference type="Gene3D" id="3.40.50.300">
    <property type="entry name" value="P-loop containing nucleotide triphosphate hydrolases"/>
    <property type="match status" value="1"/>
</dbReference>
<dbReference type="GO" id="GO:0016887">
    <property type="term" value="F:ATP hydrolysis activity"/>
    <property type="evidence" value="ECO:0007669"/>
    <property type="project" value="InterPro"/>
</dbReference>
<evidence type="ECO:0000313" key="6">
    <source>
        <dbReference type="EMBL" id="TCS36340.1"/>
    </source>
</evidence>
<evidence type="ECO:0000256" key="4">
    <source>
        <dbReference type="ARBA" id="ARBA00022840"/>
    </source>
</evidence>
<dbReference type="PANTHER" id="PTHR43582:SF2">
    <property type="entry name" value="LINEARMYCIN RESISTANCE ATP-BINDING PROTEIN LNRL"/>
    <property type="match status" value="1"/>
</dbReference>
<reference evidence="6 7" key="1">
    <citation type="submission" date="2019-03" db="EMBL/GenBank/DDBJ databases">
        <title>Genomic Encyclopedia of Type Strains, Phase IV (KMG-IV): sequencing the most valuable type-strain genomes for metagenomic binning, comparative biology and taxonomic classification.</title>
        <authorList>
            <person name="Goeker M."/>
        </authorList>
    </citation>
    <scope>NUCLEOTIDE SEQUENCE [LARGE SCALE GENOMIC DNA]</scope>
    <source>
        <strain evidence="6 7">DSM 7445</strain>
    </source>
</reference>
<dbReference type="InterPro" id="IPR027417">
    <property type="entry name" value="P-loop_NTPase"/>
</dbReference>
<evidence type="ECO:0000256" key="2">
    <source>
        <dbReference type="ARBA" id="ARBA00022519"/>
    </source>
</evidence>
<dbReference type="EMBL" id="SLZQ01000007">
    <property type="protein sequence ID" value="TCS36340.1"/>
    <property type="molecule type" value="Genomic_DNA"/>
</dbReference>
<evidence type="ECO:0000259" key="5">
    <source>
        <dbReference type="PROSITE" id="PS50893"/>
    </source>
</evidence>
<dbReference type="GO" id="GO:0005524">
    <property type="term" value="F:ATP binding"/>
    <property type="evidence" value="ECO:0007669"/>
    <property type="project" value="UniProtKB-KW"/>
</dbReference>
<keyword evidence="1" id="KW-1003">Cell membrane</keyword>
<keyword evidence="2" id="KW-0472">Membrane</keyword>
<organism evidence="6 7">
    <name type="scientific">Paucimonas lemoignei</name>
    <name type="common">Pseudomonas lemoignei</name>
    <dbReference type="NCBI Taxonomy" id="29443"/>
    <lineage>
        <taxon>Bacteria</taxon>
        <taxon>Pseudomonadati</taxon>
        <taxon>Pseudomonadota</taxon>
        <taxon>Betaproteobacteria</taxon>
        <taxon>Burkholderiales</taxon>
        <taxon>Burkholderiaceae</taxon>
        <taxon>Paucimonas</taxon>
    </lineage>
</organism>
<keyword evidence="2" id="KW-0997">Cell inner membrane</keyword>
<evidence type="ECO:0000256" key="1">
    <source>
        <dbReference type="ARBA" id="ARBA00022475"/>
    </source>
</evidence>
<dbReference type="SMART" id="SM00382">
    <property type="entry name" value="AAA"/>
    <property type="match status" value="1"/>
</dbReference>
<dbReference type="SUPFAM" id="SSF52540">
    <property type="entry name" value="P-loop containing nucleoside triphosphate hydrolases"/>
    <property type="match status" value="1"/>
</dbReference>